<dbReference type="Gene3D" id="1.40.20.10">
    <property type="entry name" value="CHAD domain"/>
    <property type="match status" value="1"/>
</dbReference>
<dbReference type="AlphaFoldDB" id="A0A1G6RX50"/>
<dbReference type="EMBL" id="FMZZ01000007">
    <property type="protein sequence ID" value="SDD08547.1"/>
    <property type="molecule type" value="Genomic_DNA"/>
</dbReference>
<proteinExistence type="predicted"/>
<accession>A0A1G6RX50</accession>
<dbReference type="SMART" id="SM01118">
    <property type="entry name" value="CYTH"/>
    <property type="match status" value="1"/>
</dbReference>
<dbReference type="InterPro" id="IPR033469">
    <property type="entry name" value="CYTH-like_dom_sf"/>
</dbReference>
<gene>
    <name evidence="3" type="ORF">SAMN05216174_10748</name>
</gene>
<dbReference type="SUPFAM" id="SSF55154">
    <property type="entry name" value="CYTH-like phosphatases"/>
    <property type="match status" value="1"/>
</dbReference>
<dbReference type="InterPro" id="IPR007899">
    <property type="entry name" value="CHAD_dom"/>
</dbReference>
<dbReference type="CDD" id="cd07374">
    <property type="entry name" value="CYTH-like_Pase"/>
    <property type="match status" value="1"/>
</dbReference>
<dbReference type="Pfam" id="PF01928">
    <property type="entry name" value="CYTH"/>
    <property type="match status" value="1"/>
</dbReference>
<protein>
    <submittedName>
        <fullName evidence="3">CHAD domain-containing protein</fullName>
    </submittedName>
</protein>
<reference evidence="4" key="1">
    <citation type="submission" date="2016-10" db="EMBL/GenBank/DDBJ databases">
        <authorList>
            <person name="Varghese N."/>
            <person name="Submissions S."/>
        </authorList>
    </citation>
    <scope>NUCLEOTIDE SEQUENCE [LARGE SCALE GENOMIC DNA]</scope>
    <source>
        <strain evidence="4">IBRC-M 10403</strain>
    </source>
</reference>
<sequence length="507" mass="55172">MRRLTQCHSEEMTTRVREIERKYEAGADFALPDLTAAGPVSACSGPRRTELDATYFDTADLRLAHAGVTLRRRTGGDDAGWHAKLPVGLDTRDEIRFPLGRARATVPADLAALVRAHTLGAPLAPVVRIATERDEWELKDAEGATIALLADDKVTAHPADGEPRRWRELEIEATDRDVLDAVGAVLGARPSKSTSKLARALGGRAAAVAAPELPKRPTAGDVALSYLRAQVDALRAHDAGVRLDAEDAVHQFRVACRRLRSALRSFRPLLDRERGEALRAELKWLGGEFSPARDTEVLEAELRAELDRVPAEDVLGGVSARLTAELGRAAADARAAALAAVDSDRYLALLTNLDALLAAPPWTDKASRPAARELGKPVVKAWHRLARSVAAVSAAESDRDTALHQARKDAKKLRYTVEAVRPVFGVKLAKWGKKVKKTQSALGTHQDAVVARAALRDLGVRAHLAGDNGFTYGLMRARQDVRALRAEQEFTRRWKRLRKAGGPRGLR</sequence>
<evidence type="ECO:0000259" key="2">
    <source>
        <dbReference type="PROSITE" id="PS51708"/>
    </source>
</evidence>
<feature type="domain" description="CYTH" evidence="1">
    <location>
        <begin position="16"/>
        <end position="207"/>
    </location>
</feature>
<evidence type="ECO:0000313" key="4">
    <source>
        <dbReference type="Proteomes" id="UP000199501"/>
    </source>
</evidence>
<dbReference type="STRING" id="1271860.SAMN05216174_10748"/>
<dbReference type="Proteomes" id="UP000199501">
    <property type="component" value="Unassembled WGS sequence"/>
</dbReference>
<dbReference type="SMART" id="SM00880">
    <property type="entry name" value="CHAD"/>
    <property type="match status" value="1"/>
</dbReference>
<dbReference type="PANTHER" id="PTHR39339">
    <property type="entry name" value="SLR1444 PROTEIN"/>
    <property type="match status" value="1"/>
</dbReference>
<evidence type="ECO:0000259" key="1">
    <source>
        <dbReference type="PROSITE" id="PS51707"/>
    </source>
</evidence>
<dbReference type="PANTHER" id="PTHR39339:SF1">
    <property type="entry name" value="CHAD DOMAIN-CONTAINING PROTEIN"/>
    <property type="match status" value="1"/>
</dbReference>
<feature type="domain" description="CHAD" evidence="2">
    <location>
        <begin position="216"/>
        <end position="499"/>
    </location>
</feature>
<dbReference type="Gene3D" id="2.40.320.10">
    <property type="entry name" value="Hypothetical Protein Pfu-838710-001"/>
    <property type="match status" value="1"/>
</dbReference>
<dbReference type="InterPro" id="IPR038186">
    <property type="entry name" value="CHAD_dom_sf"/>
</dbReference>
<dbReference type="PROSITE" id="PS51708">
    <property type="entry name" value="CHAD"/>
    <property type="match status" value="1"/>
</dbReference>
<dbReference type="Pfam" id="PF05235">
    <property type="entry name" value="CHAD"/>
    <property type="match status" value="1"/>
</dbReference>
<keyword evidence="4" id="KW-1185">Reference proteome</keyword>
<dbReference type="PROSITE" id="PS51707">
    <property type="entry name" value="CYTH"/>
    <property type="match status" value="1"/>
</dbReference>
<dbReference type="InterPro" id="IPR023577">
    <property type="entry name" value="CYTH_domain"/>
</dbReference>
<evidence type="ECO:0000313" key="3">
    <source>
        <dbReference type="EMBL" id="SDD08547.1"/>
    </source>
</evidence>
<name>A0A1G6RX50_9PSEU</name>
<organism evidence="3 4">
    <name type="scientific">Actinokineospora iranica</name>
    <dbReference type="NCBI Taxonomy" id="1271860"/>
    <lineage>
        <taxon>Bacteria</taxon>
        <taxon>Bacillati</taxon>
        <taxon>Actinomycetota</taxon>
        <taxon>Actinomycetes</taxon>
        <taxon>Pseudonocardiales</taxon>
        <taxon>Pseudonocardiaceae</taxon>
        <taxon>Actinokineospora</taxon>
    </lineage>
</organism>